<name>A0ABS4KHZ5_9FIRM</name>
<protein>
    <recommendedName>
        <fullName evidence="3">Terminase</fullName>
    </recommendedName>
</protein>
<evidence type="ECO:0008006" key="3">
    <source>
        <dbReference type="Google" id="ProtNLM"/>
    </source>
</evidence>
<evidence type="ECO:0000313" key="2">
    <source>
        <dbReference type="Proteomes" id="UP001314903"/>
    </source>
</evidence>
<evidence type="ECO:0000313" key="1">
    <source>
        <dbReference type="EMBL" id="MBP2027400.1"/>
    </source>
</evidence>
<dbReference type="InterPro" id="IPR038628">
    <property type="entry name" value="XkdM-like_sf"/>
</dbReference>
<accession>A0ABS4KHZ5</accession>
<reference evidence="1 2" key="1">
    <citation type="submission" date="2021-03" db="EMBL/GenBank/DDBJ databases">
        <title>Genomic Encyclopedia of Type Strains, Phase IV (KMG-IV): sequencing the most valuable type-strain genomes for metagenomic binning, comparative biology and taxonomic classification.</title>
        <authorList>
            <person name="Goeker M."/>
        </authorList>
    </citation>
    <scope>NUCLEOTIDE SEQUENCE [LARGE SCALE GENOMIC DNA]</scope>
    <source>
        <strain evidence="1 2">DSM 27512</strain>
    </source>
</reference>
<dbReference type="InterPro" id="IPR018989">
    <property type="entry name" value="DUF2001"/>
</dbReference>
<dbReference type="RefSeq" id="WP_209660461.1">
    <property type="nucleotide sequence ID" value="NZ_JAGGLI010000011.1"/>
</dbReference>
<dbReference type="EMBL" id="JAGGLI010000011">
    <property type="protein sequence ID" value="MBP2027400.1"/>
    <property type="molecule type" value="Genomic_DNA"/>
</dbReference>
<dbReference type="Proteomes" id="UP001314903">
    <property type="component" value="Unassembled WGS sequence"/>
</dbReference>
<dbReference type="SUPFAM" id="SSF69279">
    <property type="entry name" value="Phage tail proteins"/>
    <property type="match status" value="1"/>
</dbReference>
<keyword evidence="2" id="KW-1185">Reference proteome</keyword>
<comment type="caution">
    <text evidence="1">The sequence shown here is derived from an EMBL/GenBank/DDBJ whole genome shotgun (WGS) entry which is preliminary data.</text>
</comment>
<organism evidence="1 2">
    <name type="scientific">Acetoanaerobium pronyense</name>
    <dbReference type="NCBI Taxonomy" id="1482736"/>
    <lineage>
        <taxon>Bacteria</taxon>
        <taxon>Bacillati</taxon>
        <taxon>Bacillota</taxon>
        <taxon>Clostridia</taxon>
        <taxon>Peptostreptococcales</taxon>
        <taxon>Filifactoraceae</taxon>
        <taxon>Acetoanaerobium</taxon>
    </lineage>
</organism>
<dbReference type="Gene3D" id="2.30.110.40">
    <property type="entry name" value="Phage tail tube protein"/>
    <property type="match status" value="1"/>
</dbReference>
<proteinExistence type="predicted"/>
<dbReference type="Pfam" id="PF09393">
    <property type="entry name" value="DUF2001"/>
    <property type="match status" value="1"/>
</dbReference>
<sequence length="140" mass="15920">MNANEVINGKWGRIWVNGELWAECKSFEGKVVGEWEDISFCEEMGNKRKLIGFSGEGTMVLHKMYTRGGNLLAEGFKTGIMPDIKIVSKLADPAAKGHERVEILQVTFDEFTLMKFEDKSVTEEELPFKFGDYNYLDKIA</sequence>
<gene>
    <name evidence="1" type="ORF">J2Z35_001194</name>
</gene>